<keyword evidence="2" id="KW-1185">Reference proteome</keyword>
<dbReference type="Gene3D" id="3.30.470.20">
    <property type="entry name" value="ATP-grasp fold, B domain"/>
    <property type="match status" value="1"/>
</dbReference>
<comment type="caution">
    <text evidence="1">The sequence shown here is derived from an EMBL/GenBank/DDBJ whole genome shotgun (WGS) entry which is preliminary data.</text>
</comment>
<dbReference type="HOGENOM" id="CLU_056705_0_0_10"/>
<dbReference type="Proteomes" id="UP000002965">
    <property type="component" value="Unassembled WGS sequence"/>
</dbReference>
<gene>
    <name evidence="1" type="ORF">HMPREF1061_04121</name>
</gene>
<reference evidence="1 2" key="1">
    <citation type="submission" date="2012-02" db="EMBL/GenBank/DDBJ databases">
        <title>The Genome Sequence of Bacteroides caccae CL03T12C61.</title>
        <authorList>
            <consortium name="The Broad Institute Genome Sequencing Platform"/>
            <person name="Earl A."/>
            <person name="Ward D."/>
            <person name="Feldgarden M."/>
            <person name="Gevers D."/>
            <person name="Zitomersky N.L."/>
            <person name="Coyne M.J."/>
            <person name="Comstock L.E."/>
            <person name="Young S.K."/>
            <person name="Zeng Q."/>
            <person name="Gargeya S."/>
            <person name="Fitzgerald M."/>
            <person name="Haas B."/>
            <person name="Abouelleil A."/>
            <person name="Alvarado L."/>
            <person name="Arachchi H.M."/>
            <person name="Berlin A."/>
            <person name="Chapman S.B."/>
            <person name="Gearin G."/>
            <person name="Goldberg J."/>
            <person name="Griggs A."/>
            <person name="Gujja S."/>
            <person name="Hansen M."/>
            <person name="Heiman D."/>
            <person name="Howarth C."/>
            <person name="Larimer J."/>
            <person name="Lui A."/>
            <person name="MacDonald P.J.P."/>
            <person name="McCowen C."/>
            <person name="Montmayeur A."/>
            <person name="Murphy C."/>
            <person name="Neiman D."/>
            <person name="Pearson M."/>
            <person name="Priest M."/>
            <person name="Roberts A."/>
            <person name="Saif S."/>
            <person name="Shea T."/>
            <person name="Sisk P."/>
            <person name="Stolte C."/>
            <person name="Sykes S."/>
            <person name="Wortman J."/>
            <person name="Nusbaum C."/>
            <person name="Birren B."/>
        </authorList>
    </citation>
    <scope>NUCLEOTIDE SEQUENCE [LARGE SCALE GENOMIC DNA]</scope>
    <source>
        <strain evidence="1 2">CL03T12C61</strain>
    </source>
</reference>
<protein>
    <submittedName>
        <fullName evidence="1">Uncharacterized protein</fullName>
    </submittedName>
</protein>
<accession>I9E9X9</accession>
<dbReference type="RefSeq" id="WP_005682689.1">
    <property type="nucleotide sequence ID" value="NZ_JH724081.1"/>
</dbReference>
<name>I9E9X9_9BACE</name>
<sequence>MIFFDKIKRVIERPERLLIGIQLRWAYYTNNQKLLIKVLYRLQLGKKLNLDFPKTFTEKLQWLKFYDHNPIYHQMVDKYEVKKFVADIIGEKYIIPTLGVWDSFEEIDFDSLPDKFVLKTTNGGGSSGVVICTDKATFDKRTAKEKLEKSMANDIYKAMGEWAYKDVPKRILAEKFMISIKKNVLTDLTDYKFFCFNGEPHYCQVIRDRNSNETIDFYDMEWNHLPFVGLNPVARNGVQPVVRPLHLDKMIEICHKLSKDMSFSRIDLYVIDDEEFFGEITLYPASGYGKFIPEEWDLTIGEILKLPNKFTPPPPPEYKGMK</sequence>
<organism evidence="1 2">
    <name type="scientific">Bacteroides caccae CL03T12C61</name>
    <dbReference type="NCBI Taxonomy" id="997873"/>
    <lineage>
        <taxon>Bacteria</taxon>
        <taxon>Pseudomonadati</taxon>
        <taxon>Bacteroidota</taxon>
        <taxon>Bacteroidia</taxon>
        <taxon>Bacteroidales</taxon>
        <taxon>Bacteroidaceae</taxon>
        <taxon>Bacteroides</taxon>
    </lineage>
</organism>
<evidence type="ECO:0000313" key="1">
    <source>
        <dbReference type="EMBL" id="EIY16674.1"/>
    </source>
</evidence>
<dbReference type="OrthoDB" id="9791827at2"/>
<dbReference type="SUPFAM" id="SSF56059">
    <property type="entry name" value="Glutathione synthetase ATP-binding domain-like"/>
    <property type="match status" value="1"/>
</dbReference>
<dbReference type="EMBL" id="AGXF01000022">
    <property type="protein sequence ID" value="EIY16674.1"/>
    <property type="molecule type" value="Genomic_DNA"/>
</dbReference>
<dbReference type="Pfam" id="PF14305">
    <property type="entry name" value="ATPgrasp_TupA"/>
    <property type="match status" value="1"/>
</dbReference>
<dbReference type="PATRIC" id="fig|997873.3.peg.4289"/>
<proteinExistence type="predicted"/>
<dbReference type="AlphaFoldDB" id="I9E9X9"/>
<evidence type="ECO:0000313" key="2">
    <source>
        <dbReference type="Proteomes" id="UP000002965"/>
    </source>
</evidence>
<dbReference type="InterPro" id="IPR029465">
    <property type="entry name" value="ATPgrasp_TupA"/>
</dbReference>